<dbReference type="Pfam" id="PF01225">
    <property type="entry name" value="Mur_ligase"/>
    <property type="match status" value="1"/>
</dbReference>
<comment type="cofactor">
    <cofactor evidence="2 5 6">
        <name>pyridoxal 5'-phosphate</name>
        <dbReference type="ChEBI" id="CHEBI:597326"/>
    </cofactor>
</comment>
<dbReference type="PRINTS" id="PR00992">
    <property type="entry name" value="ALARACEMASE"/>
</dbReference>
<protein>
    <recommendedName>
        <fullName evidence="5">Alanine racemase</fullName>
        <ecNumber evidence="5">5.1.1.1</ecNumber>
    </recommendedName>
</protein>
<evidence type="ECO:0000256" key="2">
    <source>
        <dbReference type="ARBA" id="ARBA00001933"/>
    </source>
</evidence>
<proteinExistence type="inferred from homology"/>
<evidence type="ECO:0000313" key="10">
    <source>
        <dbReference type="Proteomes" id="UP000219452"/>
    </source>
</evidence>
<evidence type="ECO:0000259" key="8">
    <source>
        <dbReference type="SMART" id="SM01005"/>
    </source>
</evidence>
<evidence type="ECO:0000256" key="1">
    <source>
        <dbReference type="ARBA" id="ARBA00000316"/>
    </source>
</evidence>
<dbReference type="InterPro" id="IPR013221">
    <property type="entry name" value="Mur_ligase_cen"/>
</dbReference>
<reference evidence="10" key="1">
    <citation type="submission" date="2017-09" db="EMBL/GenBank/DDBJ databases">
        <authorList>
            <person name="Varghese N."/>
            <person name="Submissions S."/>
        </authorList>
    </citation>
    <scope>NUCLEOTIDE SEQUENCE [LARGE SCALE GENOMIC DNA]</scope>
    <source>
        <strain evidence="10">DSM 29961</strain>
    </source>
</reference>
<dbReference type="InterPro" id="IPR035911">
    <property type="entry name" value="MurE/MurF_N"/>
</dbReference>
<dbReference type="Gene3D" id="2.40.37.10">
    <property type="entry name" value="Lyase, Ornithine Decarboxylase, Chain A, domain 1"/>
    <property type="match status" value="1"/>
</dbReference>
<organism evidence="9 10">
    <name type="scientific">Spirosoma fluviale</name>
    <dbReference type="NCBI Taxonomy" id="1597977"/>
    <lineage>
        <taxon>Bacteria</taxon>
        <taxon>Pseudomonadati</taxon>
        <taxon>Bacteroidota</taxon>
        <taxon>Cytophagia</taxon>
        <taxon>Cytophagales</taxon>
        <taxon>Cytophagaceae</taxon>
        <taxon>Spirosoma</taxon>
    </lineage>
</organism>
<evidence type="ECO:0000256" key="4">
    <source>
        <dbReference type="ARBA" id="ARBA00023235"/>
    </source>
</evidence>
<dbReference type="SUPFAM" id="SSF51419">
    <property type="entry name" value="PLP-binding barrel"/>
    <property type="match status" value="1"/>
</dbReference>
<keyword evidence="4 5" id="KW-0413">Isomerase</keyword>
<evidence type="ECO:0000256" key="6">
    <source>
        <dbReference type="PIRSR" id="PIRSR600821-50"/>
    </source>
</evidence>
<dbReference type="SUPFAM" id="SSF53244">
    <property type="entry name" value="MurD-like peptide ligases, peptide-binding domain"/>
    <property type="match status" value="1"/>
</dbReference>
<comment type="function">
    <text evidence="5">Catalyzes the interconversion of L-alanine and D-alanine. May also act on other amino acids.</text>
</comment>
<dbReference type="InterPro" id="IPR036565">
    <property type="entry name" value="Mur-like_cat_sf"/>
</dbReference>
<dbReference type="InterPro" id="IPR036615">
    <property type="entry name" value="Mur_ligase_C_dom_sf"/>
</dbReference>
<dbReference type="NCBIfam" id="TIGR00492">
    <property type="entry name" value="alr"/>
    <property type="match status" value="1"/>
</dbReference>
<dbReference type="EC" id="5.1.1.1" evidence="5"/>
<dbReference type="FunFam" id="3.20.20.10:FF:000002">
    <property type="entry name" value="Alanine racemase"/>
    <property type="match status" value="1"/>
</dbReference>
<dbReference type="Gene3D" id="3.20.20.10">
    <property type="entry name" value="Alanine racemase"/>
    <property type="match status" value="1"/>
</dbReference>
<evidence type="ECO:0000256" key="5">
    <source>
        <dbReference type="HAMAP-Rule" id="MF_01201"/>
    </source>
</evidence>
<dbReference type="Gene3D" id="3.40.1390.10">
    <property type="entry name" value="MurE/MurF, N-terminal domain"/>
    <property type="match status" value="1"/>
</dbReference>
<dbReference type="SUPFAM" id="SSF53623">
    <property type="entry name" value="MurD-like peptide ligases, catalytic domain"/>
    <property type="match status" value="1"/>
</dbReference>
<feature type="binding site" evidence="5 7">
    <location>
        <position position="600"/>
    </location>
    <ligand>
        <name>substrate</name>
    </ligand>
</feature>
<dbReference type="HAMAP" id="MF_01201">
    <property type="entry name" value="Ala_racemase"/>
    <property type="match status" value="1"/>
</dbReference>
<feature type="modified residue" description="N6-(pyridoxal phosphate)lysine" evidence="5 6">
    <location>
        <position position="495"/>
    </location>
</feature>
<dbReference type="NCBIfam" id="NF008897">
    <property type="entry name" value="PRK11930.1"/>
    <property type="match status" value="1"/>
</dbReference>
<dbReference type="InterPro" id="IPR029066">
    <property type="entry name" value="PLP-binding_barrel"/>
</dbReference>
<dbReference type="GO" id="GO:0005524">
    <property type="term" value="F:ATP binding"/>
    <property type="evidence" value="ECO:0007669"/>
    <property type="project" value="InterPro"/>
</dbReference>
<comment type="similarity">
    <text evidence="5">Belongs to the alanine racemase family.</text>
</comment>
<dbReference type="InterPro" id="IPR011079">
    <property type="entry name" value="Ala_racemase_C"/>
</dbReference>
<dbReference type="GO" id="GO:0016881">
    <property type="term" value="F:acid-amino acid ligase activity"/>
    <property type="evidence" value="ECO:0007669"/>
    <property type="project" value="InterPro"/>
</dbReference>
<dbReference type="GO" id="GO:0008784">
    <property type="term" value="F:alanine racemase activity"/>
    <property type="evidence" value="ECO:0007669"/>
    <property type="project" value="UniProtKB-UniRule"/>
</dbReference>
<feature type="active site" description="Proton acceptor; specific for D-alanine" evidence="5">
    <location>
        <position position="495"/>
    </location>
</feature>
<dbReference type="Pfam" id="PF01168">
    <property type="entry name" value="Ala_racemase_N"/>
    <property type="match status" value="1"/>
</dbReference>
<evidence type="ECO:0000256" key="3">
    <source>
        <dbReference type="ARBA" id="ARBA00022898"/>
    </source>
</evidence>
<dbReference type="UniPathway" id="UPA00042">
    <property type="reaction ID" value="UER00497"/>
</dbReference>
<dbReference type="InterPro" id="IPR001608">
    <property type="entry name" value="Ala_racemase_N"/>
</dbReference>
<dbReference type="OrthoDB" id="9801978at2"/>
<dbReference type="Gene3D" id="3.40.1190.10">
    <property type="entry name" value="Mur-like, catalytic domain"/>
    <property type="match status" value="1"/>
</dbReference>
<dbReference type="AlphaFoldDB" id="A0A286FH27"/>
<feature type="binding site" evidence="5 7">
    <location>
        <position position="777"/>
    </location>
    <ligand>
        <name>substrate</name>
    </ligand>
</feature>
<dbReference type="SMART" id="SM01005">
    <property type="entry name" value="Ala_racemase_C"/>
    <property type="match status" value="1"/>
</dbReference>
<comment type="pathway">
    <text evidence="5">Amino-acid biosynthesis; D-alanine biosynthesis; D-alanine from L-alanine: step 1/1.</text>
</comment>
<evidence type="ECO:0000313" key="9">
    <source>
        <dbReference type="EMBL" id="SOD82299.1"/>
    </source>
</evidence>
<dbReference type="Proteomes" id="UP000219452">
    <property type="component" value="Unassembled WGS sequence"/>
</dbReference>
<gene>
    <name evidence="9" type="ORF">SAMN06269250_2091</name>
</gene>
<dbReference type="RefSeq" id="WP_097125648.1">
    <property type="nucleotide sequence ID" value="NZ_OCNH01000001.1"/>
</dbReference>
<dbReference type="SUPFAM" id="SSF50621">
    <property type="entry name" value="Alanine racemase C-terminal domain-like"/>
    <property type="match status" value="1"/>
</dbReference>
<dbReference type="Gene3D" id="3.90.190.20">
    <property type="entry name" value="Mur ligase, C-terminal domain"/>
    <property type="match status" value="1"/>
</dbReference>
<dbReference type="GO" id="GO:0030170">
    <property type="term" value="F:pyridoxal phosphate binding"/>
    <property type="evidence" value="ECO:0007669"/>
    <property type="project" value="UniProtKB-UniRule"/>
</dbReference>
<name>A0A286FH27_9BACT</name>
<dbReference type="InterPro" id="IPR000821">
    <property type="entry name" value="Ala_racemase"/>
</dbReference>
<sequence>MLTKEFQLTNRHWFTDSRQVTSHASDTLATDAVFFAIQGEHHDGHAFIGDLYQKGIRQFVVERLALTPERREELLAYADAQFMEVDSSLQTLQALAADHRRQFRIPVIGITGSNGKTIVKEWLAQLLADDYVIARSPKSYNSQLGVPLSVHQLTESHTMGIFEAGISKAQEMQALEAIIRPTIGIFTNIGTAHDEGFRTRKQKVAEKLRLFIHASALIYCTDYADIDEEVNMLLKAVNPDMRFITWSLTGRNALYQGHMQGDQLSLTGRNVAFEQPLILPFTDPASVENLMHCLVTMLSLRTWTAAELQSRLNRLRPVSMRLEQKEGINNCELIDDSYNNDMVGLQLALRFLNQQGTRSRRVVILSDVLQTGQPEAELYEQVGTLMRANEVGQFIGIGPVVSRNKSFFRDNSQFFTTTEAFLAQFSFSELRDSSVLVKGARPFSFERIVHRLERKVHGTVLEINLDALTHNLNYYRERISRNDGPSETKIMVMVKAFAYGSGSAEVAQLLQFHRVDYLAVAYADEGVSLRQNGVDLPIMVMNPAPETFTTLLEYKLEPEIYSLRMLREWGDFLADEAQRTAGNESDPYLIHLKIDTGMHRLGFLERELTIVTDFLKRHPDLHVATVFSHLVGADDAQFNPFSRQQYETFLRCTTFLETELGYLPTRHLLNSAGIVRFPDYKLDMVRLGIGLYGVEATGTEQSALQTVGTLRTVCSQIKTVEAGESVGYSRRGVLDHEARIATLAIGYADGYDRRLGNGVGEVWVNGTCCPTVGNICMDMTMIDVTAASVSEGDEVIVFGPELPITDLARRIGTIPYEILTGVSERVKRVFFKEGN</sequence>
<dbReference type="EMBL" id="OCNH01000001">
    <property type="protein sequence ID" value="SOD82299.1"/>
    <property type="molecule type" value="Genomic_DNA"/>
</dbReference>
<feature type="domain" description="Alanine racemase C-terminal" evidence="8">
    <location>
        <begin position="707"/>
        <end position="831"/>
    </location>
</feature>
<dbReference type="SUPFAM" id="SSF63418">
    <property type="entry name" value="MurE/MurF N-terminal domain"/>
    <property type="match status" value="1"/>
</dbReference>
<dbReference type="InterPro" id="IPR000713">
    <property type="entry name" value="Mur_ligase_N"/>
</dbReference>
<dbReference type="CDD" id="cd00430">
    <property type="entry name" value="PLPDE_III_AR"/>
    <property type="match status" value="1"/>
</dbReference>
<keyword evidence="10" id="KW-1185">Reference proteome</keyword>
<comment type="catalytic activity">
    <reaction evidence="1 5">
        <text>L-alanine = D-alanine</text>
        <dbReference type="Rhea" id="RHEA:20249"/>
        <dbReference type="ChEBI" id="CHEBI:57416"/>
        <dbReference type="ChEBI" id="CHEBI:57972"/>
        <dbReference type="EC" id="5.1.1.1"/>
    </reaction>
</comment>
<feature type="active site" description="Proton acceptor; specific for L-alanine" evidence="5">
    <location>
        <position position="728"/>
    </location>
</feature>
<accession>A0A286FH27</accession>
<keyword evidence="3 5" id="KW-0663">Pyridoxal phosphate</keyword>
<dbReference type="InterPro" id="IPR009006">
    <property type="entry name" value="Ala_racemase/Decarboxylase_C"/>
</dbReference>
<evidence type="ECO:0000256" key="7">
    <source>
        <dbReference type="PIRSR" id="PIRSR600821-52"/>
    </source>
</evidence>
<dbReference type="PANTHER" id="PTHR30511">
    <property type="entry name" value="ALANINE RACEMASE"/>
    <property type="match status" value="1"/>
</dbReference>
<dbReference type="PANTHER" id="PTHR30511:SF0">
    <property type="entry name" value="ALANINE RACEMASE, CATABOLIC-RELATED"/>
    <property type="match status" value="1"/>
</dbReference>
<dbReference type="GO" id="GO:0005829">
    <property type="term" value="C:cytosol"/>
    <property type="evidence" value="ECO:0007669"/>
    <property type="project" value="TreeGrafter"/>
</dbReference>
<dbReference type="GO" id="GO:0030632">
    <property type="term" value="P:D-alanine biosynthetic process"/>
    <property type="evidence" value="ECO:0007669"/>
    <property type="project" value="UniProtKB-UniRule"/>
</dbReference>
<dbReference type="Pfam" id="PF00842">
    <property type="entry name" value="Ala_racemase_C"/>
    <property type="match status" value="1"/>
</dbReference>
<dbReference type="Pfam" id="PF08245">
    <property type="entry name" value="Mur_ligase_M"/>
    <property type="match status" value="1"/>
</dbReference>